<dbReference type="AlphaFoldDB" id="A0A2C6Z2Y4"/>
<dbReference type="Proteomes" id="UP000223527">
    <property type="component" value="Unassembled WGS sequence"/>
</dbReference>
<keyword evidence="2" id="KW-1185">Reference proteome</keyword>
<dbReference type="RefSeq" id="WP_099097528.1">
    <property type="nucleotide sequence ID" value="NZ_PDNU01000095.1"/>
</dbReference>
<proteinExistence type="predicted"/>
<name>A0A2C6Z2Y4_9PROT</name>
<organism evidence="1 2">
    <name type="scientific">Teichococcus rhizosphaerae</name>
    <dbReference type="NCBI Taxonomy" id="1335062"/>
    <lineage>
        <taxon>Bacteria</taxon>
        <taxon>Pseudomonadati</taxon>
        <taxon>Pseudomonadota</taxon>
        <taxon>Alphaproteobacteria</taxon>
        <taxon>Acetobacterales</taxon>
        <taxon>Roseomonadaceae</taxon>
        <taxon>Roseomonas</taxon>
    </lineage>
</organism>
<evidence type="ECO:0000313" key="1">
    <source>
        <dbReference type="EMBL" id="PHK92881.1"/>
    </source>
</evidence>
<reference evidence="1 2" key="1">
    <citation type="submission" date="2017-10" db="EMBL/GenBank/DDBJ databases">
        <authorList>
            <person name="Banno H."/>
            <person name="Chua N.-H."/>
        </authorList>
    </citation>
    <scope>NUCLEOTIDE SEQUENCE [LARGE SCALE GENOMIC DNA]</scope>
    <source>
        <strain evidence="1 2">YW11</strain>
    </source>
</reference>
<gene>
    <name evidence="1" type="ORF">CR162_21600</name>
</gene>
<sequence length="88" mass="9692">MRGEGIAVGVGLATYAVADAFRQGLEEHAVQKTARSWGQYAGGLHADLEELRAERTLLIGRLDDAISEIELKDQVIEMLTRRLNELAN</sequence>
<protein>
    <submittedName>
        <fullName evidence="1">Uncharacterized protein</fullName>
    </submittedName>
</protein>
<dbReference type="EMBL" id="PDNU01000095">
    <property type="protein sequence ID" value="PHK92881.1"/>
    <property type="molecule type" value="Genomic_DNA"/>
</dbReference>
<comment type="caution">
    <text evidence="1">The sequence shown here is derived from an EMBL/GenBank/DDBJ whole genome shotgun (WGS) entry which is preliminary data.</text>
</comment>
<accession>A0A2C6Z2Y4</accession>
<evidence type="ECO:0000313" key="2">
    <source>
        <dbReference type="Proteomes" id="UP000223527"/>
    </source>
</evidence>